<dbReference type="InterPro" id="IPR035901">
    <property type="entry name" value="GIY-YIG_endonuc_sf"/>
</dbReference>
<dbReference type="EMBL" id="BGZN01000010">
    <property type="protein sequence ID" value="GBR73403.1"/>
    <property type="molecule type" value="Genomic_DNA"/>
</dbReference>
<gene>
    <name evidence="3" type="ORF">NO1_0792</name>
</gene>
<accession>A0A388TAS4</accession>
<evidence type="ECO:0000313" key="3">
    <source>
        <dbReference type="EMBL" id="GBR73403.1"/>
    </source>
</evidence>
<protein>
    <recommendedName>
        <fullName evidence="2">GIY-YIG domain-containing protein</fullName>
    </recommendedName>
</protein>
<dbReference type="Proteomes" id="UP000269352">
    <property type="component" value="Unassembled WGS sequence"/>
</dbReference>
<dbReference type="AlphaFoldDB" id="A0A388TAS4"/>
<dbReference type="InterPro" id="IPR050190">
    <property type="entry name" value="UPF0213_domain"/>
</dbReference>
<reference evidence="3 4" key="1">
    <citation type="journal article" date="2019" name="ISME J.">
        <title>Genome analyses of uncultured TG2/ZB3 bacteria in 'Margulisbacteria' specifically attached to ectosymbiotic spirochetes of protists in the termite gut.</title>
        <authorList>
            <person name="Utami Y.D."/>
            <person name="Kuwahara H."/>
            <person name="Igai K."/>
            <person name="Murakami T."/>
            <person name="Sugaya K."/>
            <person name="Morikawa T."/>
            <person name="Nagura Y."/>
            <person name="Yuki M."/>
            <person name="Deevong P."/>
            <person name="Inoue T."/>
            <person name="Kihara K."/>
            <person name="Lo N."/>
            <person name="Yamada A."/>
            <person name="Ohkuma M."/>
            <person name="Hongoh Y."/>
        </authorList>
    </citation>
    <scope>NUCLEOTIDE SEQUENCE [LARGE SCALE GENOMIC DNA]</scope>
    <source>
        <strain evidence="3">NkOx7-01</strain>
    </source>
</reference>
<evidence type="ECO:0000256" key="1">
    <source>
        <dbReference type="ARBA" id="ARBA00007435"/>
    </source>
</evidence>
<dbReference type="PROSITE" id="PS50164">
    <property type="entry name" value="GIY_YIG"/>
    <property type="match status" value="1"/>
</dbReference>
<sequence length="98" mass="11547">MSKGYMYILKCADGTYYVGSTNNLELRLAQHRSGNGANYTKKRLPVKLVYYEEYPRTDEAFYREKQVQKWRREKKEALINGNHKLLPILALAYKNRLG</sequence>
<keyword evidence="4" id="KW-1185">Reference proteome</keyword>
<dbReference type="PANTHER" id="PTHR34477:SF1">
    <property type="entry name" value="UPF0213 PROTEIN YHBQ"/>
    <property type="match status" value="1"/>
</dbReference>
<dbReference type="CDD" id="cd10456">
    <property type="entry name" value="GIY-YIG_UPF0213"/>
    <property type="match status" value="1"/>
</dbReference>
<dbReference type="PANTHER" id="PTHR34477">
    <property type="entry name" value="UPF0213 PROTEIN YHBQ"/>
    <property type="match status" value="1"/>
</dbReference>
<feature type="domain" description="GIY-YIG" evidence="2">
    <location>
        <begin position="2"/>
        <end position="77"/>
    </location>
</feature>
<dbReference type="SUPFAM" id="SSF82771">
    <property type="entry name" value="GIY-YIG endonuclease"/>
    <property type="match status" value="1"/>
</dbReference>
<comment type="similarity">
    <text evidence="1">Belongs to the UPF0213 family.</text>
</comment>
<dbReference type="SMART" id="SM00465">
    <property type="entry name" value="GIYc"/>
    <property type="match status" value="1"/>
</dbReference>
<organism evidence="3 4">
    <name type="scientific">Termititenax aidoneus</name>
    <dbReference type="NCBI Taxonomy" id="2218524"/>
    <lineage>
        <taxon>Bacteria</taxon>
        <taxon>Bacillati</taxon>
        <taxon>Candidatus Margulisiibacteriota</taxon>
        <taxon>Candidatus Termititenacia</taxon>
        <taxon>Candidatus Termititenacales</taxon>
        <taxon>Candidatus Termititenacaceae</taxon>
        <taxon>Candidatus Termititenax</taxon>
    </lineage>
</organism>
<comment type="caution">
    <text evidence="3">The sequence shown here is derived from an EMBL/GenBank/DDBJ whole genome shotgun (WGS) entry which is preliminary data.</text>
</comment>
<dbReference type="Gene3D" id="3.40.1440.10">
    <property type="entry name" value="GIY-YIG endonuclease"/>
    <property type="match status" value="1"/>
</dbReference>
<evidence type="ECO:0000259" key="2">
    <source>
        <dbReference type="PROSITE" id="PS50164"/>
    </source>
</evidence>
<proteinExistence type="inferred from homology"/>
<dbReference type="InterPro" id="IPR000305">
    <property type="entry name" value="GIY-YIG_endonuc"/>
</dbReference>
<dbReference type="Pfam" id="PF01541">
    <property type="entry name" value="GIY-YIG"/>
    <property type="match status" value="1"/>
</dbReference>
<evidence type="ECO:0000313" key="4">
    <source>
        <dbReference type="Proteomes" id="UP000269352"/>
    </source>
</evidence>
<name>A0A388TAS4_TERA1</name>